<gene>
    <name evidence="1" type="ORF">PA7_31640</name>
</gene>
<name>A0A511D3U2_9PSEU</name>
<evidence type="ECO:0000313" key="1">
    <source>
        <dbReference type="EMBL" id="GEL19327.1"/>
    </source>
</evidence>
<dbReference type="STRING" id="1123024.GCA_000423625_02858"/>
<comment type="caution">
    <text evidence="1">The sequence shown here is derived from an EMBL/GenBank/DDBJ whole genome shotgun (WGS) entry which is preliminary data.</text>
</comment>
<protein>
    <submittedName>
        <fullName evidence="1">Uncharacterized protein</fullName>
    </submittedName>
</protein>
<reference evidence="1 2" key="1">
    <citation type="submission" date="2019-07" db="EMBL/GenBank/DDBJ databases">
        <title>Whole genome shotgun sequence of Pseudonocardia asaccharolytica NBRC 16224.</title>
        <authorList>
            <person name="Hosoyama A."/>
            <person name="Uohara A."/>
            <person name="Ohji S."/>
            <person name="Ichikawa N."/>
        </authorList>
    </citation>
    <scope>NUCLEOTIDE SEQUENCE [LARGE SCALE GENOMIC DNA]</scope>
    <source>
        <strain evidence="1 2">NBRC 16224</strain>
    </source>
</reference>
<accession>A0A511D3U2</accession>
<evidence type="ECO:0000313" key="2">
    <source>
        <dbReference type="Proteomes" id="UP000321328"/>
    </source>
</evidence>
<keyword evidence="2" id="KW-1185">Reference proteome</keyword>
<sequence>MADQPATPAQIAYATTLRDQIRDLYTTAAQDPTWAEEIERRNHVHAVNIMRATTNRYAQRKMLGWELALMPVERPTADAAAAVRDAIKVAVAAQRETIRDTPDERLAAMTKAEAGEFIDIAKRF</sequence>
<dbReference type="AlphaFoldDB" id="A0A511D3U2"/>
<organism evidence="1 2">
    <name type="scientific">Pseudonocardia asaccharolytica DSM 44247 = NBRC 16224</name>
    <dbReference type="NCBI Taxonomy" id="1123024"/>
    <lineage>
        <taxon>Bacteria</taxon>
        <taxon>Bacillati</taxon>
        <taxon>Actinomycetota</taxon>
        <taxon>Actinomycetes</taxon>
        <taxon>Pseudonocardiales</taxon>
        <taxon>Pseudonocardiaceae</taxon>
        <taxon>Pseudonocardia</taxon>
    </lineage>
</organism>
<dbReference type="RefSeq" id="WP_028930564.1">
    <property type="nucleotide sequence ID" value="NZ_AUII01000012.1"/>
</dbReference>
<proteinExistence type="predicted"/>
<dbReference type="Proteomes" id="UP000321328">
    <property type="component" value="Unassembled WGS sequence"/>
</dbReference>
<dbReference type="EMBL" id="BJVI01000035">
    <property type="protein sequence ID" value="GEL19327.1"/>
    <property type="molecule type" value="Genomic_DNA"/>
</dbReference>